<feature type="compositionally biased region" description="Low complexity" evidence="5">
    <location>
        <begin position="19"/>
        <end position="41"/>
    </location>
</feature>
<dbReference type="SUPFAM" id="SSF57701">
    <property type="entry name" value="Zn2/Cys6 DNA-binding domain"/>
    <property type="match status" value="1"/>
</dbReference>
<gene>
    <name evidence="7" type="ORF">DB88DRAFT_536625</name>
</gene>
<comment type="subcellular location">
    <subcellularLocation>
        <location evidence="1">Nucleus</location>
    </subcellularLocation>
</comment>
<dbReference type="Gene3D" id="4.10.240.10">
    <property type="entry name" value="Zn(2)-C6 fungal-type DNA-binding domain"/>
    <property type="match status" value="1"/>
</dbReference>
<feature type="domain" description="Zn(2)-C6 fungal-type" evidence="6">
    <location>
        <begin position="57"/>
        <end position="86"/>
    </location>
</feature>
<organism evidence="7 8">
    <name type="scientific">Papiliotrema laurentii</name>
    <name type="common">Cryptococcus laurentii</name>
    <dbReference type="NCBI Taxonomy" id="5418"/>
    <lineage>
        <taxon>Eukaryota</taxon>
        <taxon>Fungi</taxon>
        <taxon>Dikarya</taxon>
        <taxon>Basidiomycota</taxon>
        <taxon>Agaricomycotina</taxon>
        <taxon>Tremellomycetes</taxon>
        <taxon>Tremellales</taxon>
        <taxon>Rhynchogastremaceae</taxon>
        <taxon>Papiliotrema</taxon>
    </lineage>
</organism>
<keyword evidence="8" id="KW-1185">Reference proteome</keyword>
<feature type="region of interest" description="Disordered" evidence="5">
    <location>
        <begin position="1"/>
        <end position="49"/>
    </location>
</feature>
<feature type="region of interest" description="Disordered" evidence="5">
    <location>
        <begin position="699"/>
        <end position="745"/>
    </location>
</feature>
<dbReference type="GO" id="GO:0003677">
    <property type="term" value="F:DNA binding"/>
    <property type="evidence" value="ECO:0007669"/>
    <property type="project" value="UniProtKB-KW"/>
</dbReference>
<protein>
    <submittedName>
        <fullName evidence="7">Fungal-specific transcription factor domain-containing protein</fullName>
    </submittedName>
</protein>
<dbReference type="AlphaFoldDB" id="A0AAD9CVZ1"/>
<dbReference type="GO" id="GO:0000981">
    <property type="term" value="F:DNA-binding transcription factor activity, RNA polymerase II-specific"/>
    <property type="evidence" value="ECO:0007669"/>
    <property type="project" value="InterPro"/>
</dbReference>
<evidence type="ECO:0000259" key="6">
    <source>
        <dbReference type="PROSITE" id="PS50048"/>
    </source>
</evidence>
<dbReference type="InterPro" id="IPR007219">
    <property type="entry name" value="XnlR_reg_dom"/>
</dbReference>
<evidence type="ECO:0000313" key="7">
    <source>
        <dbReference type="EMBL" id="KAK1921393.1"/>
    </source>
</evidence>
<evidence type="ECO:0000256" key="2">
    <source>
        <dbReference type="ARBA" id="ARBA00022723"/>
    </source>
</evidence>
<reference evidence="7" key="1">
    <citation type="submission" date="2023-02" db="EMBL/GenBank/DDBJ databases">
        <title>Identification and recombinant expression of a fungal hydrolase from Papiliotrema laurentii that hydrolyzes apple cutin and clears colloidal polyester polyurethane.</title>
        <authorList>
            <consortium name="DOE Joint Genome Institute"/>
            <person name="Roman V.A."/>
            <person name="Bojanowski C."/>
            <person name="Crable B.R."/>
            <person name="Wagner D.N."/>
            <person name="Hung C.S."/>
            <person name="Nadeau L.J."/>
            <person name="Schratz L."/>
            <person name="Haridas S."/>
            <person name="Pangilinan J."/>
            <person name="Lipzen A."/>
            <person name="Na H."/>
            <person name="Yan M."/>
            <person name="Ng V."/>
            <person name="Grigoriev I.V."/>
            <person name="Spatafora J.W."/>
            <person name="Barlow D."/>
            <person name="Biffinger J."/>
            <person name="Kelley-Loughnane N."/>
            <person name="Varaljay V.A."/>
            <person name="Crookes-Goodson W.J."/>
        </authorList>
    </citation>
    <scope>NUCLEOTIDE SEQUENCE</scope>
    <source>
        <strain evidence="7">5307AH</strain>
    </source>
</reference>
<name>A0AAD9CVZ1_PAPLA</name>
<dbReference type="GO" id="GO:0006351">
    <property type="term" value="P:DNA-templated transcription"/>
    <property type="evidence" value="ECO:0007669"/>
    <property type="project" value="InterPro"/>
</dbReference>
<dbReference type="GO" id="GO:0008270">
    <property type="term" value="F:zinc ion binding"/>
    <property type="evidence" value="ECO:0007669"/>
    <property type="project" value="InterPro"/>
</dbReference>
<dbReference type="EMBL" id="JAODAN010000011">
    <property type="protein sequence ID" value="KAK1921393.1"/>
    <property type="molecule type" value="Genomic_DNA"/>
</dbReference>
<keyword evidence="3" id="KW-0238">DNA-binding</keyword>
<evidence type="ECO:0000256" key="4">
    <source>
        <dbReference type="ARBA" id="ARBA00023242"/>
    </source>
</evidence>
<keyword evidence="2" id="KW-0479">Metal-binding</keyword>
<evidence type="ECO:0000256" key="1">
    <source>
        <dbReference type="ARBA" id="ARBA00004123"/>
    </source>
</evidence>
<dbReference type="CDD" id="cd00067">
    <property type="entry name" value="GAL4"/>
    <property type="match status" value="1"/>
</dbReference>
<feature type="region of interest" description="Disordered" evidence="5">
    <location>
        <begin position="95"/>
        <end position="151"/>
    </location>
</feature>
<evidence type="ECO:0000256" key="3">
    <source>
        <dbReference type="ARBA" id="ARBA00023125"/>
    </source>
</evidence>
<dbReference type="PANTHER" id="PTHR46910">
    <property type="entry name" value="TRANSCRIPTION FACTOR PDR1"/>
    <property type="match status" value="1"/>
</dbReference>
<dbReference type="SMART" id="SM00906">
    <property type="entry name" value="Fungal_trans"/>
    <property type="match status" value="1"/>
</dbReference>
<dbReference type="Pfam" id="PF00172">
    <property type="entry name" value="Zn_clus"/>
    <property type="match status" value="1"/>
</dbReference>
<dbReference type="PROSITE" id="PS00463">
    <property type="entry name" value="ZN2_CY6_FUNGAL_1"/>
    <property type="match status" value="1"/>
</dbReference>
<feature type="compositionally biased region" description="Polar residues" evidence="5">
    <location>
        <begin position="721"/>
        <end position="736"/>
    </location>
</feature>
<evidence type="ECO:0000313" key="8">
    <source>
        <dbReference type="Proteomes" id="UP001182556"/>
    </source>
</evidence>
<dbReference type="CDD" id="cd12148">
    <property type="entry name" value="fungal_TF_MHR"/>
    <property type="match status" value="1"/>
</dbReference>
<dbReference type="InterPro" id="IPR036864">
    <property type="entry name" value="Zn2-C6_fun-type_DNA-bd_sf"/>
</dbReference>
<feature type="region of interest" description="Disordered" evidence="5">
    <location>
        <begin position="209"/>
        <end position="235"/>
    </location>
</feature>
<dbReference type="GO" id="GO:0005634">
    <property type="term" value="C:nucleus"/>
    <property type="evidence" value="ECO:0007669"/>
    <property type="project" value="UniProtKB-SubCell"/>
</dbReference>
<evidence type="ECO:0000256" key="5">
    <source>
        <dbReference type="SAM" id="MobiDB-lite"/>
    </source>
</evidence>
<dbReference type="Pfam" id="PF04082">
    <property type="entry name" value="Fungal_trans"/>
    <property type="match status" value="1"/>
</dbReference>
<accession>A0AAD9CVZ1</accession>
<dbReference type="SMART" id="SM00066">
    <property type="entry name" value="GAL4"/>
    <property type="match status" value="1"/>
</dbReference>
<feature type="compositionally biased region" description="Basic residues" evidence="5">
    <location>
        <begin position="107"/>
        <end position="117"/>
    </location>
</feature>
<proteinExistence type="predicted"/>
<dbReference type="Proteomes" id="UP001182556">
    <property type="component" value="Unassembled WGS sequence"/>
</dbReference>
<dbReference type="InterPro" id="IPR050987">
    <property type="entry name" value="AtrR-like"/>
</dbReference>
<comment type="caution">
    <text evidence="7">The sequence shown here is derived from an EMBL/GenBank/DDBJ whole genome shotgun (WGS) entry which is preliminary data.</text>
</comment>
<sequence>MSDPLPNAGESSTAQSELPAPSDAPAEASSSTGTAAASTTTVNIAQPDSNRVRYLRACDRCRMRKVKCDNNMPCSRCTSENQACTFEGGPSALLSSVSSQGGEQGGARKRKPRRKSSRSPSKSPERKKRQGKRDERVHRLSPMSILGSTHTSHWFSSGEGVMRFAGSTSGMPVLENARRLLQSNKHAPSPQTPNEPAWNYLSRLLQGDAGSPVKSTSKLKAEDEDEDEYFPGRASDEQNTTPAYDIFMAVTAVIPQDLLATLVQIFFQVVHPSWPIIHARTFFRELDGWSDPAFGALLLSMCMLASRYSSDPRVLANPSDPTSGGMHYHPLFQQLLAIEHRNRMYEISALFYASQFFCTNNVPRPLAISYFSTAFSYCVDAGYHRDLPEHVPVDSVEREMRKRITWCIFCWDKQLSALFGRYVWLPLIDVSCEIPEPYENVPEDAHLQPAILDAKYIEIFNAHIGISAVLTLTLRAVIHRPVFPQTKFLDQLSDKMWGDQNDEQGLKEVERQVEKWRAQLPPSLKGRDLESRQKSALYSVAEEQVAGTEMLVQILVAGRRLQLAQAANQPDRAFRPPIVAASKQLINSYVQLGASQLLRHCDMLVAYNILVAGRLLIACYVGAKHAGEIALQQEAQRVIQAASLLLHMMVVSLPIALGAAEVLDETCRVCGVPITKPAWSMIEDAMGSKSAWYRSVSTKTARSPSASQANAPPTIPAPQQARANETPAQPSSSLPHSINHMGQPPVPIIFDSEALHHQFVTGGNGEMPNSSTVGQTINIQNKASDLDLSQIDDSDLSWLFPGTQMWHTS</sequence>
<dbReference type="InterPro" id="IPR001138">
    <property type="entry name" value="Zn2Cys6_DnaBD"/>
</dbReference>
<dbReference type="PANTHER" id="PTHR46910:SF3">
    <property type="entry name" value="HALOTOLERANCE PROTEIN 9-RELATED"/>
    <property type="match status" value="1"/>
</dbReference>
<feature type="compositionally biased region" description="Polar residues" evidence="5">
    <location>
        <begin position="699"/>
        <end position="711"/>
    </location>
</feature>
<keyword evidence="4" id="KW-0539">Nucleus</keyword>
<dbReference type="PROSITE" id="PS50048">
    <property type="entry name" value="ZN2_CY6_FUNGAL_2"/>
    <property type="match status" value="1"/>
</dbReference>